<dbReference type="SMART" id="SM01061">
    <property type="entry name" value="CAT_RBD"/>
    <property type="match status" value="1"/>
</dbReference>
<dbReference type="PROSITE" id="PS51372">
    <property type="entry name" value="PRD_2"/>
    <property type="match status" value="2"/>
</dbReference>
<dbReference type="Pfam" id="PF03123">
    <property type="entry name" value="CAT_RBD"/>
    <property type="match status" value="1"/>
</dbReference>
<feature type="domain" description="PRD" evidence="2">
    <location>
        <begin position="66"/>
        <end position="171"/>
    </location>
</feature>
<dbReference type="Proteomes" id="UP001597244">
    <property type="component" value="Unassembled WGS sequence"/>
</dbReference>
<gene>
    <name evidence="3" type="ORF">ACFQ4L_07505</name>
</gene>
<dbReference type="PANTHER" id="PTHR30185:SF15">
    <property type="entry name" value="CRYPTIC BETA-GLUCOSIDE BGL OPERON ANTITERMINATOR"/>
    <property type="match status" value="1"/>
</dbReference>
<organism evidence="3 4">
    <name type="scientific">Lapidilactobacillus mulanensis</name>
    <dbReference type="NCBI Taxonomy" id="2485999"/>
    <lineage>
        <taxon>Bacteria</taxon>
        <taxon>Bacillati</taxon>
        <taxon>Bacillota</taxon>
        <taxon>Bacilli</taxon>
        <taxon>Lactobacillales</taxon>
        <taxon>Lactobacillaceae</taxon>
        <taxon>Lapidilactobacillus</taxon>
    </lineage>
</organism>
<keyword evidence="1" id="KW-0677">Repeat</keyword>
<dbReference type="Gene3D" id="1.20.890.100">
    <property type="match status" value="1"/>
</dbReference>
<proteinExistence type="predicted"/>
<dbReference type="SUPFAM" id="SSF63520">
    <property type="entry name" value="PTS-regulatory domain, PRD"/>
    <property type="match status" value="2"/>
</dbReference>
<dbReference type="Gene3D" id="1.10.1790.10">
    <property type="entry name" value="PRD domain"/>
    <property type="match status" value="1"/>
</dbReference>
<feature type="domain" description="PRD" evidence="2">
    <location>
        <begin position="172"/>
        <end position="283"/>
    </location>
</feature>
<keyword evidence="4" id="KW-1185">Reference proteome</keyword>
<sequence length="288" mass="33095">MKFIKKINNNVALAKDDDDIEWVLLGKGLGFGKTAGDQISNAQIDRRFKATVDQQTHQDPPMMLANIDPSILQLAEVVSQKAAEALNISFSNYNYLALADHLSFALKRADQQADYPHDLRWEVKQLFPEEYKVAQMAVSLVKEQTGVELPESELTFLTYHFVSAQSDETLLADTVEITGMINRILEIISYHFQLILDTKSLNYARFLTHLRYFMTRQLKGEPGSEELDPIIGQVVKEKYHKAYQAAEKVALYLQQARDWQISESEKLYLTLHIWRLTRQDASNQQQNK</sequence>
<dbReference type="InterPro" id="IPR004341">
    <property type="entry name" value="CAT_RNA-bd_dom"/>
</dbReference>
<evidence type="ECO:0000259" key="2">
    <source>
        <dbReference type="PROSITE" id="PS51372"/>
    </source>
</evidence>
<evidence type="ECO:0000256" key="1">
    <source>
        <dbReference type="ARBA" id="ARBA00022737"/>
    </source>
</evidence>
<name>A0ABW4DQY9_9LACO</name>
<dbReference type="InterPro" id="IPR036634">
    <property type="entry name" value="PRD_sf"/>
</dbReference>
<dbReference type="PANTHER" id="PTHR30185">
    <property type="entry name" value="CRYPTIC BETA-GLUCOSIDE BGL OPERON ANTITERMINATOR"/>
    <property type="match status" value="1"/>
</dbReference>
<dbReference type="SUPFAM" id="SSF50151">
    <property type="entry name" value="SacY-like RNA-binding domain"/>
    <property type="match status" value="1"/>
</dbReference>
<reference evidence="4" key="1">
    <citation type="journal article" date="2019" name="Int. J. Syst. Evol. Microbiol.">
        <title>The Global Catalogue of Microorganisms (GCM) 10K type strain sequencing project: providing services to taxonomists for standard genome sequencing and annotation.</title>
        <authorList>
            <consortium name="The Broad Institute Genomics Platform"/>
            <consortium name="The Broad Institute Genome Sequencing Center for Infectious Disease"/>
            <person name="Wu L."/>
            <person name="Ma J."/>
        </authorList>
    </citation>
    <scope>NUCLEOTIDE SEQUENCE [LARGE SCALE GENOMIC DNA]</scope>
    <source>
        <strain evidence="4">CCM 8951</strain>
    </source>
</reference>
<dbReference type="EMBL" id="JBHTOF010000089">
    <property type="protein sequence ID" value="MFD1465904.1"/>
    <property type="molecule type" value="Genomic_DNA"/>
</dbReference>
<evidence type="ECO:0000313" key="4">
    <source>
        <dbReference type="Proteomes" id="UP001597244"/>
    </source>
</evidence>
<protein>
    <submittedName>
        <fullName evidence="3">PRD domain-containing protein</fullName>
    </submittedName>
</protein>
<accession>A0ABW4DQY9</accession>
<dbReference type="InterPro" id="IPR050661">
    <property type="entry name" value="BglG_antiterminators"/>
</dbReference>
<dbReference type="Gene3D" id="2.30.24.10">
    <property type="entry name" value="CAT RNA-binding domain"/>
    <property type="match status" value="1"/>
</dbReference>
<dbReference type="RefSeq" id="WP_125578518.1">
    <property type="nucleotide sequence ID" value="NZ_JBHTOF010000089.1"/>
</dbReference>
<dbReference type="Pfam" id="PF00874">
    <property type="entry name" value="PRD"/>
    <property type="match status" value="2"/>
</dbReference>
<comment type="caution">
    <text evidence="3">The sequence shown here is derived from an EMBL/GenBank/DDBJ whole genome shotgun (WGS) entry which is preliminary data.</text>
</comment>
<evidence type="ECO:0000313" key="3">
    <source>
        <dbReference type="EMBL" id="MFD1465904.1"/>
    </source>
</evidence>
<dbReference type="InterPro" id="IPR011608">
    <property type="entry name" value="PRD"/>
</dbReference>
<dbReference type="Gene3D" id="1.20.58.1950">
    <property type="match status" value="1"/>
</dbReference>
<dbReference type="InterPro" id="IPR036650">
    <property type="entry name" value="CAT_RNA-bd_dom_sf"/>
</dbReference>